<evidence type="ECO:0000256" key="2">
    <source>
        <dbReference type="ARBA" id="ARBA00004477"/>
    </source>
</evidence>
<protein>
    <recommendedName>
        <fullName evidence="6">UDP-N-acetylglucosamine--dolichyl-phosphate N-acetylglucosaminephosphotransferase</fullName>
        <ecNumber evidence="5">2.7.8.15</ecNumber>
    </recommendedName>
    <alternativeName>
        <fullName evidence="15">GlcNAc-1-P transferase</fullName>
    </alternativeName>
    <alternativeName>
        <fullName evidence="16">N-acetylglucosamine-1-phosphate transferase</fullName>
    </alternativeName>
</protein>
<feature type="transmembrane region" description="Helical" evidence="20">
    <location>
        <begin position="497"/>
        <end position="526"/>
    </location>
</feature>
<evidence type="ECO:0000256" key="15">
    <source>
        <dbReference type="ARBA" id="ARBA00029567"/>
    </source>
</evidence>
<evidence type="ECO:0000256" key="19">
    <source>
        <dbReference type="SAM" id="MobiDB-lite"/>
    </source>
</evidence>
<comment type="subcellular location">
    <subcellularLocation>
        <location evidence="2">Endoplasmic reticulum membrane</location>
        <topology evidence="2">Multi-pass membrane protein</topology>
    </subcellularLocation>
</comment>
<name>A0A2U3E7P2_PURLI</name>
<evidence type="ECO:0000256" key="9">
    <source>
        <dbReference type="ARBA" id="ARBA00022692"/>
    </source>
</evidence>
<evidence type="ECO:0000256" key="18">
    <source>
        <dbReference type="ARBA" id="ARBA00045078"/>
    </source>
</evidence>
<evidence type="ECO:0000256" key="3">
    <source>
        <dbReference type="ARBA" id="ARBA00004922"/>
    </source>
</evidence>
<evidence type="ECO:0000256" key="5">
    <source>
        <dbReference type="ARBA" id="ARBA00013225"/>
    </source>
</evidence>
<evidence type="ECO:0000256" key="4">
    <source>
        <dbReference type="ARBA" id="ARBA00009317"/>
    </source>
</evidence>
<dbReference type="AlphaFoldDB" id="A0A2U3E7P2"/>
<feature type="transmembrane region" description="Helical" evidence="20">
    <location>
        <begin position="628"/>
        <end position="646"/>
    </location>
</feature>
<evidence type="ECO:0000256" key="7">
    <source>
        <dbReference type="ARBA" id="ARBA00022676"/>
    </source>
</evidence>
<dbReference type="GO" id="GO:0046872">
    <property type="term" value="F:metal ion binding"/>
    <property type="evidence" value="ECO:0007669"/>
    <property type="project" value="UniProtKB-KW"/>
</dbReference>
<evidence type="ECO:0000313" key="21">
    <source>
        <dbReference type="EMBL" id="PWI70489.1"/>
    </source>
</evidence>
<evidence type="ECO:0000313" key="22">
    <source>
        <dbReference type="Proteomes" id="UP000245956"/>
    </source>
</evidence>
<evidence type="ECO:0000256" key="8">
    <source>
        <dbReference type="ARBA" id="ARBA00022679"/>
    </source>
</evidence>
<comment type="catalytic activity">
    <reaction evidence="18">
        <text>a di-trans,poly-cis-dolichyl phosphate + UDP-N-acetyl-alpha-D-glucosamine = an N-acetyl-alpha-D-glucosaminyl-diphospho-di-trans,poly-cis-dolichol + UMP</text>
        <dbReference type="Rhea" id="RHEA:13289"/>
        <dbReference type="Rhea" id="RHEA-COMP:19498"/>
        <dbReference type="Rhea" id="RHEA-COMP:19507"/>
        <dbReference type="ChEBI" id="CHEBI:57683"/>
        <dbReference type="ChEBI" id="CHEBI:57705"/>
        <dbReference type="ChEBI" id="CHEBI:57865"/>
        <dbReference type="ChEBI" id="CHEBI:58427"/>
        <dbReference type="EC" id="2.7.8.15"/>
    </reaction>
    <physiologicalReaction direction="left-to-right" evidence="18">
        <dbReference type="Rhea" id="RHEA:13290"/>
    </physiologicalReaction>
</comment>
<dbReference type="EC" id="2.7.8.15" evidence="5"/>
<keyword evidence="11" id="KW-0256">Endoplasmic reticulum</keyword>
<keyword evidence="9 20" id="KW-0812">Transmembrane</keyword>
<feature type="compositionally biased region" description="Basic and acidic residues" evidence="19">
    <location>
        <begin position="143"/>
        <end position="153"/>
    </location>
</feature>
<dbReference type="CDD" id="cd06855">
    <property type="entry name" value="GT_GPT_euk"/>
    <property type="match status" value="1"/>
</dbReference>
<comment type="similarity">
    <text evidence="4">Belongs to the glycosyltransferase 4 family.</text>
</comment>
<evidence type="ECO:0000256" key="10">
    <source>
        <dbReference type="ARBA" id="ARBA00022723"/>
    </source>
</evidence>
<keyword evidence="14 20" id="KW-0472">Membrane</keyword>
<evidence type="ECO:0000256" key="14">
    <source>
        <dbReference type="ARBA" id="ARBA00023136"/>
    </source>
</evidence>
<accession>A0A2U3E7P2</accession>
<dbReference type="EMBL" id="LCWV01000009">
    <property type="protein sequence ID" value="PWI70489.1"/>
    <property type="molecule type" value="Genomic_DNA"/>
</dbReference>
<comment type="caution">
    <text evidence="21">The sequence shown here is derived from an EMBL/GenBank/DDBJ whole genome shotgun (WGS) entry which is preliminary data.</text>
</comment>
<reference evidence="21 22" key="1">
    <citation type="journal article" date="2016" name="Front. Microbiol.">
        <title>Genome and transcriptome sequences reveal the specific parasitism of the nematophagous Purpureocillium lilacinum 36-1.</title>
        <authorList>
            <person name="Xie J."/>
            <person name="Li S."/>
            <person name="Mo C."/>
            <person name="Xiao X."/>
            <person name="Peng D."/>
            <person name="Wang G."/>
            <person name="Xiao Y."/>
        </authorList>
    </citation>
    <scope>NUCLEOTIDE SEQUENCE [LARGE SCALE GENOMIC DNA]</scope>
    <source>
        <strain evidence="21 22">36-1</strain>
    </source>
</reference>
<evidence type="ECO:0000256" key="16">
    <source>
        <dbReference type="ARBA" id="ARBA00033238"/>
    </source>
</evidence>
<evidence type="ECO:0000256" key="6">
    <source>
        <dbReference type="ARBA" id="ARBA00017659"/>
    </source>
</evidence>
<evidence type="ECO:0000256" key="20">
    <source>
        <dbReference type="SAM" id="Phobius"/>
    </source>
</evidence>
<dbReference type="GO" id="GO:0005789">
    <property type="term" value="C:endoplasmic reticulum membrane"/>
    <property type="evidence" value="ECO:0007669"/>
    <property type="project" value="UniProtKB-SubCell"/>
</dbReference>
<comment type="cofactor">
    <cofactor evidence="1">
        <name>Mg(2+)</name>
        <dbReference type="ChEBI" id="CHEBI:18420"/>
    </cofactor>
</comment>
<evidence type="ECO:0000256" key="17">
    <source>
        <dbReference type="ARBA" id="ARBA00044717"/>
    </source>
</evidence>
<keyword evidence="10" id="KW-0479">Metal-binding</keyword>
<keyword evidence="8 21" id="KW-0808">Transferase</keyword>
<feature type="region of interest" description="Disordered" evidence="19">
    <location>
        <begin position="118"/>
        <end position="153"/>
    </location>
</feature>
<comment type="pathway">
    <text evidence="3">Protein modification; protein glycosylation.</text>
</comment>
<organism evidence="21 22">
    <name type="scientific">Purpureocillium lilacinum</name>
    <name type="common">Paecilomyces lilacinus</name>
    <dbReference type="NCBI Taxonomy" id="33203"/>
    <lineage>
        <taxon>Eukaryota</taxon>
        <taxon>Fungi</taxon>
        <taxon>Dikarya</taxon>
        <taxon>Ascomycota</taxon>
        <taxon>Pezizomycotina</taxon>
        <taxon>Sordariomycetes</taxon>
        <taxon>Hypocreomycetidae</taxon>
        <taxon>Hypocreales</taxon>
        <taxon>Ophiocordycipitaceae</taxon>
        <taxon>Purpureocillium</taxon>
    </lineage>
</organism>
<dbReference type="PANTHER" id="PTHR10571:SF0">
    <property type="entry name" value="UDP-N-ACETYLGLUCOSAMINE--DOLICHYL-PHOSPHATE N-ACETYLGLUCOSAMINEPHOSPHOTRANSFERASE"/>
    <property type="match status" value="1"/>
</dbReference>
<dbReference type="UniPathway" id="UPA00378"/>
<dbReference type="GO" id="GO:0003975">
    <property type="term" value="F:UDP-N-acetylglucosamine-dolichyl-phosphate N-acetylglucosaminephosphotransferase activity"/>
    <property type="evidence" value="ECO:0007669"/>
    <property type="project" value="UniProtKB-EC"/>
</dbReference>
<feature type="transmembrane region" description="Helical" evidence="20">
    <location>
        <begin position="362"/>
        <end position="384"/>
    </location>
</feature>
<feature type="transmembrane region" description="Helical" evidence="20">
    <location>
        <begin position="466"/>
        <end position="485"/>
    </location>
</feature>
<feature type="transmembrane region" description="Helical" evidence="20">
    <location>
        <begin position="566"/>
        <end position="585"/>
    </location>
</feature>
<dbReference type="InterPro" id="IPR000715">
    <property type="entry name" value="Glycosyl_transferase_4"/>
</dbReference>
<evidence type="ECO:0000256" key="1">
    <source>
        <dbReference type="ARBA" id="ARBA00001946"/>
    </source>
</evidence>
<keyword evidence="13 20" id="KW-1133">Transmembrane helix</keyword>
<evidence type="ECO:0000256" key="13">
    <source>
        <dbReference type="ARBA" id="ARBA00022989"/>
    </source>
</evidence>
<feature type="transmembrane region" description="Helical" evidence="20">
    <location>
        <begin position="597"/>
        <end position="616"/>
    </location>
</feature>
<dbReference type="Proteomes" id="UP000245956">
    <property type="component" value="Unassembled WGS sequence"/>
</dbReference>
<sequence>MWLPIMSEHRGRSARLVHGGRYICRRLAGEDSTFDVVNTRSKGWCAVVVQARYAISLWQRPGSGQVHVWKSGSSNLWQAHSNERKGAATMPRIGVFAVSSRRSELATKRRRAVMIDECVATSRPERERSASPRGEQSPRRKQVSRDPEQEDRACSNNRLTAGWRCWRRVGVGAGAVIVVTKTRGTKLRGLRTQELRPAGATSIPRMSKRSYAGAPNLPHLPTEDSPVVAAFAIATTTHSFVSRLGILYRLLCRQTNTVRGFFSSIVSSHAAIVPRIARPAPSSLHDATARAAVNINAPPSPTFPAALPASAPVVAATMAVTAHGAAASPTSLSRTETLTLLSLSAASAAIIANTFHGDGEPLIASLALSILAFCLCFAMIRWLGPTFMKAGFRGRDLSKLNKIEIPECMGAVCAAVYLLTVIIFIPFPFYKDIVAATSGGGNRDVVVEVQEVNQGRFLHRFPHNKLASYLGAIIALQTIAFLGIGDDLFDIRWRHKWWIPGLASIPILVVYFVDFGVTSIVIPVQLQPYLGELFDLGALYYVYMACVAMFCPQSINMLAGINGIEVSQCVVVAILIAFNDCLYLLTPYPHPATDSHLFSLYFLLPWIGVSCALLYHNWYPAKVFVGDTYCYFSGMVFAVVGILGHFSKTLGLLLVPQIFNFLYSCPQIFGLVPCPRHRLPKFNARTGLLEPSVTPWSPERQPRPLVGQILHLLSKLRLLQVTVDDKGLFVETSNFTILNLWLVWRGPLREDRLAWEVTLLQLFAGLFGLFVRHKLALLVFKEDNWGTTRH</sequence>
<comment type="function">
    <text evidence="17">UDP-N-acetylglucosamine--dolichyl-phosphate N-acetylglucosaminephosphotransferase that operates in the biosynthetic pathway of dolichol-linked oligosaccharides, the glycan precursors employed in protein asparagine (N)-glycosylation. The assembly of dolichol-linked oligosaccharides begins on the cytosolic side of the endoplasmic reticulum membrane and finishes in its lumen. The sequential addition of sugars to dolichol pyrophosphate produces dolichol-linked oligosaccharides containing fourteen sugars, including two GlcNAcs, nine mannoses and three glucoses. Once assembled, the oligosaccharide is transferred from the lipid to nascent proteins by oligosaccharyltransferases. Catalyzes the initial step of dolichol-linked oligosaccharide biosynthesis, transfering GlcNAc-1-P from cytosolic UDP-GlcNAc onto the carrier lipid dolichyl phosphate (P-dolichol), yielding GlcNAc-P-P-dolichol embedded in the cytoplasmic leaflet of the endoplasmic reticulum membrane.</text>
</comment>
<keyword evidence="12" id="KW-0460">Magnesium</keyword>
<dbReference type="InterPro" id="IPR033895">
    <property type="entry name" value="GPT"/>
</dbReference>
<dbReference type="GO" id="GO:0006488">
    <property type="term" value="P:dolichol-linked oligosaccharide biosynthetic process"/>
    <property type="evidence" value="ECO:0007669"/>
    <property type="project" value="InterPro"/>
</dbReference>
<dbReference type="GO" id="GO:0016757">
    <property type="term" value="F:glycosyltransferase activity"/>
    <property type="evidence" value="ECO:0007669"/>
    <property type="project" value="UniProtKB-KW"/>
</dbReference>
<keyword evidence="7" id="KW-0328">Glycosyltransferase</keyword>
<dbReference type="Pfam" id="PF00953">
    <property type="entry name" value="Glycos_transf_4"/>
    <property type="match status" value="1"/>
</dbReference>
<feature type="transmembrane region" description="Helical" evidence="20">
    <location>
        <begin position="405"/>
        <end position="427"/>
    </location>
</feature>
<evidence type="ECO:0000256" key="11">
    <source>
        <dbReference type="ARBA" id="ARBA00022824"/>
    </source>
</evidence>
<gene>
    <name evidence="21" type="ORF">PCL_12888</name>
</gene>
<proteinExistence type="inferred from homology"/>
<dbReference type="PANTHER" id="PTHR10571">
    <property type="entry name" value="UDP-N-ACETYLGLUCOSAMINE--DOLICHYL-PHOSPHATE N-ACETYLGLUCOSAMINEPHOSPHOTRANSFERASE"/>
    <property type="match status" value="1"/>
</dbReference>
<feature type="transmembrane region" description="Helical" evidence="20">
    <location>
        <begin position="538"/>
        <end position="559"/>
    </location>
</feature>
<evidence type="ECO:0000256" key="12">
    <source>
        <dbReference type="ARBA" id="ARBA00022842"/>
    </source>
</evidence>